<name>A0A1H6RKV6_9LACT</name>
<dbReference type="InterPro" id="IPR000587">
    <property type="entry name" value="Creatinase_N"/>
</dbReference>
<dbReference type="EMBL" id="FNYW01000002">
    <property type="protein sequence ID" value="SEI52440.1"/>
    <property type="molecule type" value="Genomic_DNA"/>
</dbReference>
<dbReference type="CDD" id="cd01092">
    <property type="entry name" value="APP-like"/>
    <property type="match status" value="1"/>
</dbReference>
<dbReference type="InterPro" id="IPR000994">
    <property type="entry name" value="Pept_M24"/>
</dbReference>
<dbReference type="PROSITE" id="PS00491">
    <property type="entry name" value="PROLINE_PEPTIDASE"/>
    <property type="match status" value="1"/>
</dbReference>
<dbReference type="RefSeq" id="WP_091632215.1">
    <property type="nucleotide sequence ID" value="NZ_FNYW01000002.1"/>
</dbReference>
<sequence>MTALNNVQHYMKSEHIDFLFFDDPLTVAYLTGFESDPHERVTAAIIFEDVFWLLVPAMEAPSARAVNGHARIISYKDEESPWALLKVALDTDAFVSQKIGIDEDSLLVSRYHSLQGIFPDASFVNSVSIIQNLRVLKQPYEIEILKEAGDLADKALEIGMASLKNGITEEEVVALIEYGIKKYGVKEMSFPTMVLFGDHAASPHGTPGKRQLKPNEWVLFDLGVVYNGYTSDMTRTVVYGKADEETKEIYTVVKEAQEKAQALVKPGISAASIDHAARNHIEKAGYGQYFTHRLGHGLGKSVHEFPDIAPGVELIIEESMCFSIEPGIYIEDFYGVRVEDCIYVTEDGAQPLTHTSKELIELPIKD</sequence>
<evidence type="ECO:0000259" key="8">
    <source>
        <dbReference type="Pfam" id="PF01321"/>
    </source>
</evidence>
<evidence type="ECO:0000313" key="9">
    <source>
        <dbReference type="EMBL" id="SEI52440.1"/>
    </source>
</evidence>
<feature type="domain" description="Peptidase M24" evidence="7">
    <location>
        <begin position="144"/>
        <end position="346"/>
    </location>
</feature>
<evidence type="ECO:0000256" key="6">
    <source>
        <dbReference type="RuleBase" id="RU000590"/>
    </source>
</evidence>
<dbReference type="InterPro" id="IPR036005">
    <property type="entry name" value="Creatinase/aminopeptidase-like"/>
</dbReference>
<keyword evidence="3 6" id="KW-0479">Metal-binding</keyword>
<feature type="domain" description="Creatinase N-terminal" evidence="8">
    <location>
        <begin position="4"/>
        <end position="135"/>
    </location>
</feature>
<dbReference type="PANTHER" id="PTHR46112">
    <property type="entry name" value="AMINOPEPTIDASE"/>
    <property type="match status" value="1"/>
</dbReference>
<dbReference type="Proteomes" id="UP000198564">
    <property type="component" value="Unassembled WGS sequence"/>
</dbReference>
<evidence type="ECO:0000256" key="5">
    <source>
        <dbReference type="ARBA" id="ARBA00023211"/>
    </source>
</evidence>
<evidence type="ECO:0000256" key="1">
    <source>
        <dbReference type="ARBA" id="ARBA00001936"/>
    </source>
</evidence>
<dbReference type="SUPFAM" id="SSF55920">
    <property type="entry name" value="Creatinase/aminopeptidase"/>
    <property type="match status" value="1"/>
</dbReference>
<dbReference type="Gene3D" id="3.40.350.10">
    <property type="entry name" value="Creatinase/prolidase N-terminal domain"/>
    <property type="match status" value="1"/>
</dbReference>
<reference evidence="10" key="1">
    <citation type="submission" date="2016-10" db="EMBL/GenBank/DDBJ databases">
        <authorList>
            <person name="Varghese N."/>
            <person name="Submissions S."/>
        </authorList>
    </citation>
    <scope>NUCLEOTIDE SEQUENCE [LARGE SCALE GENOMIC DNA]</scope>
    <source>
        <strain evidence="10">DSM 25751</strain>
    </source>
</reference>
<evidence type="ECO:0000259" key="7">
    <source>
        <dbReference type="Pfam" id="PF00557"/>
    </source>
</evidence>
<protein>
    <submittedName>
        <fullName evidence="9">Xaa-Pro dipeptidase</fullName>
    </submittedName>
</protein>
<comment type="cofactor">
    <cofactor evidence="1">
        <name>Mn(2+)</name>
        <dbReference type="ChEBI" id="CHEBI:29035"/>
    </cofactor>
</comment>
<evidence type="ECO:0000256" key="4">
    <source>
        <dbReference type="ARBA" id="ARBA00022801"/>
    </source>
</evidence>
<dbReference type="GO" id="GO:0046872">
    <property type="term" value="F:metal ion binding"/>
    <property type="evidence" value="ECO:0007669"/>
    <property type="project" value="UniProtKB-KW"/>
</dbReference>
<proteinExistence type="inferred from homology"/>
<organism evidence="9 10">
    <name type="scientific">Alkalibacterium gilvum</name>
    <dbReference type="NCBI Taxonomy" id="1130080"/>
    <lineage>
        <taxon>Bacteria</taxon>
        <taxon>Bacillati</taxon>
        <taxon>Bacillota</taxon>
        <taxon>Bacilli</taxon>
        <taxon>Lactobacillales</taxon>
        <taxon>Carnobacteriaceae</taxon>
        <taxon>Alkalibacterium</taxon>
    </lineage>
</organism>
<dbReference type="InterPro" id="IPR001131">
    <property type="entry name" value="Peptidase_M24B_aminopep-P_CS"/>
</dbReference>
<dbReference type="PANTHER" id="PTHR46112:SF10">
    <property type="entry name" value="DIPEPTIDASE YKVY-RELATED"/>
    <property type="match status" value="1"/>
</dbReference>
<evidence type="ECO:0000256" key="3">
    <source>
        <dbReference type="ARBA" id="ARBA00022723"/>
    </source>
</evidence>
<dbReference type="STRING" id="1130080.SAMN04488113_10253"/>
<evidence type="ECO:0000256" key="2">
    <source>
        <dbReference type="ARBA" id="ARBA00008766"/>
    </source>
</evidence>
<dbReference type="Gene3D" id="3.90.230.10">
    <property type="entry name" value="Creatinase/methionine aminopeptidase superfamily"/>
    <property type="match status" value="1"/>
</dbReference>
<evidence type="ECO:0000313" key="10">
    <source>
        <dbReference type="Proteomes" id="UP000198564"/>
    </source>
</evidence>
<dbReference type="GO" id="GO:0016787">
    <property type="term" value="F:hydrolase activity"/>
    <property type="evidence" value="ECO:0007669"/>
    <property type="project" value="UniProtKB-KW"/>
</dbReference>
<keyword evidence="5" id="KW-0464">Manganese</keyword>
<dbReference type="InterPro" id="IPR029149">
    <property type="entry name" value="Creatin/AminoP/Spt16_N"/>
</dbReference>
<dbReference type="SUPFAM" id="SSF53092">
    <property type="entry name" value="Creatinase/prolidase N-terminal domain"/>
    <property type="match status" value="1"/>
</dbReference>
<comment type="similarity">
    <text evidence="2 6">Belongs to the peptidase M24B family.</text>
</comment>
<gene>
    <name evidence="9" type="ORF">SAMN04488113_10253</name>
</gene>
<keyword evidence="10" id="KW-1185">Reference proteome</keyword>
<dbReference type="OrthoDB" id="9806388at2"/>
<keyword evidence="4" id="KW-0378">Hydrolase</keyword>
<dbReference type="InterPro" id="IPR050659">
    <property type="entry name" value="Peptidase_M24B"/>
</dbReference>
<dbReference type="AlphaFoldDB" id="A0A1H6RKV6"/>
<dbReference type="Pfam" id="PF00557">
    <property type="entry name" value="Peptidase_M24"/>
    <property type="match status" value="1"/>
</dbReference>
<accession>A0A1H6RKV6</accession>
<dbReference type="Pfam" id="PF01321">
    <property type="entry name" value="Creatinase_N"/>
    <property type="match status" value="1"/>
</dbReference>